<dbReference type="PANTHER" id="PTHR22617">
    <property type="entry name" value="CHEMOTAXIS SENSOR HISTIDINE KINASE-RELATED"/>
    <property type="match status" value="1"/>
</dbReference>
<dbReference type="InterPro" id="IPR036061">
    <property type="entry name" value="CheW-like_dom_sf"/>
</dbReference>
<dbReference type="GO" id="GO:0006935">
    <property type="term" value="P:chemotaxis"/>
    <property type="evidence" value="ECO:0007669"/>
    <property type="project" value="InterPro"/>
</dbReference>
<keyword evidence="3" id="KW-1185">Reference proteome</keyword>
<dbReference type="SMART" id="SM00260">
    <property type="entry name" value="CheW"/>
    <property type="match status" value="1"/>
</dbReference>
<dbReference type="PANTHER" id="PTHR22617:SF23">
    <property type="entry name" value="CHEMOTAXIS PROTEIN CHEW"/>
    <property type="match status" value="1"/>
</dbReference>
<dbReference type="InterPro" id="IPR002545">
    <property type="entry name" value="CheW-lke_dom"/>
</dbReference>
<sequence length="179" mass="19958">MVFDPRQPDIQSREEAILAARADRLAQVPAAAANPKDILEFVHFLIADQRFAIATQFVNEVMRMPSITPIPAVPAHFTGLTNLRGNVVLVVDLAKLIGVPWPPKSDWRLLVLGTESPSLAVVVDEVDEVQSLHRHDLLPFHCSPSVFRDRTLGCTPDGRIVLDGMKLLQWDKLQIDEIE</sequence>
<dbReference type="PROSITE" id="PS50851">
    <property type="entry name" value="CHEW"/>
    <property type="match status" value="1"/>
</dbReference>
<dbReference type="Proteomes" id="UP000320672">
    <property type="component" value="Chromosome"/>
</dbReference>
<protein>
    <submittedName>
        <fullName evidence="2">Chemotaxis protein CheW</fullName>
    </submittedName>
</protein>
<dbReference type="Pfam" id="PF01584">
    <property type="entry name" value="CheW"/>
    <property type="match status" value="1"/>
</dbReference>
<dbReference type="AlphaFoldDB" id="A0A517MDE8"/>
<organism evidence="2 3">
    <name type="scientific">Roseimaritima multifibrata</name>
    <dbReference type="NCBI Taxonomy" id="1930274"/>
    <lineage>
        <taxon>Bacteria</taxon>
        <taxon>Pseudomonadati</taxon>
        <taxon>Planctomycetota</taxon>
        <taxon>Planctomycetia</taxon>
        <taxon>Pirellulales</taxon>
        <taxon>Pirellulaceae</taxon>
        <taxon>Roseimaritima</taxon>
    </lineage>
</organism>
<gene>
    <name evidence="2" type="primary">cheW_1</name>
    <name evidence="2" type="ORF">FF011L_16670</name>
</gene>
<dbReference type="Gene3D" id="2.40.50.180">
    <property type="entry name" value="CheA-289, Domain 4"/>
    <property type="match status" value="1"/>
</dbReference>
<accession>A0A517MDE8</accession>
<evidence type="ECO:0000313" key="3">
    <source>
        <dbReference type="Proteomes" id="UP000320672"/>
    </source>
</evidence>
<name>A0A517MDE8_9BACT</name>
<evidence type="ECO:0000259" key="1">
    <source>
        <dbReference type="PROSITE" id="PS50851"/>
    </source>
</evidence>
<proteinExistence type="predicted"/>
<reference evidence="2 3" key="1">
    <citation type="submission" date="2019-02" db="EMBL/GenBank/DDBJ databases">
        <title>Deep-cultivation of Planctomycetes and their phenomic and genomic characterization uncovers novel biology.</title>
        <authorList>
            <person name="Wiegand S."/>
            <person name="Jogler M."/>
            <person name="Boedeker C."/>
            <person name="Pinto D."/>
            <person name="Vollmers J."/>
            <person name="Rivas-Marin E."/>
            <person name="Kohn T."/>
            <person name="Peeters S.H."/>
            <person name="Heuer A."/>
            <person name="Rast P."/>
            <person name="Oberbeckmann S."/>
            <person name="Bunk B."/>
            <person name="Jeske O."/>
            <person name="Meyerdierks A."/>
            <person name="Storesund J.E."/>
            <person name="Kallscheuer N."/>
            <person name="Luecker S."/>
            <person name="Lage O.M."/>
            <person name="Pohl T."/>
            <person name="Merkel B.J."/>
            <person name="Hornburger P."/>
            <person name="Mueller R.-W."/>
            <person name="Bruemmer F."/>
            <person name="Labrenz M."/>
            <person name="Spormann A.M."/>
            <person name="Op den Camp H."/>
            <person name="Overmann J."/>
            <person name="Amann R."/>
            <person name="Jetten M.S.M."/>
            <person name="Mascher T."/>
            <person name="Medema M.H."/>
            <person name="Devos D.P."/>
            <person name="Kaster A.-K."/>
            <person name="Ovreas L."/>
            <person name="Rohde M."/>
            <person name="Galperin M.Y."/>
            <person name="Jogler C."/>
        </authorList>
    </citation>
    <scope>NUCLEOTIDE SEQUENCE [LARGE SCALE GENOMIC DNA]</scope>
    <source>
        <strain evidence="2 3">FF011L</strain>
    </source>
</reference>
<dbReference type="RefSeq" id="WP_145351091.1">
    <property type="nucleotide sequence ID" value="NZ_CP036262.1"/>
</dbReference>
<feature type="domain" description="CheW-like" evidence="1">
    <location>
        <begin position="38"/>
        <end position="173"/>
    </location>
</feature>
<dbReference type="Gene3D" id="2.30.30.40">
    <property type="entry name" value="SH3 Domains"/>
    <property type="match status" value="1"/>
</dbReference>
<evidence type="ECO:0000313" key="2">
    <source>
        <dbReference type="EMBL" id="QDS92913.1"/>
    </source>
</evidence>
<dbReference type="KEGG" id="rml:FF011L_16670"/>
<dbReference type="GO" id="GO:0007165">
    <property type="term" value="P:signal transduction"/>
    <property type="evidence" value="ECO:0007669"/>
    <property type="project" value="InterPro"/>
</dbReference>
<dbReference type="SUPFAM" id="SSF50341">
    <property type="entry name" value="CheW-like"/>
    <property type="match status" value="1"/>
</dbReference>
<dbReference type="EMBL" id="CP036262">
    <property type="protein sequence ID" value="QDS92913.1"/>
    <property type="molecule type" value="Genomic_DNA"/>
</dbReference>
<dbReference type="InterPro" id="IPR039315">
    <property type="entry name" value="CheW"/>
</dbReference>
<dbReference type="OrthoDB" id="9794382at2"/>
<dbReference type="GO" id="GO:0005829">
    <property type="term" value="C:cytosol"/>
    <property type="evidence" value="ECO:0007669"/>
    <property type="project" value="TreeGrafter"/>
</dbReference>